<evidence type="ECO:0000313" key="2">
    <source>
        <dbReference type="Proteomes" id="UP001341840"/>
    </source>
</evidence>
<dbReference type="Proteomes" id="UP001341840">
    <property type="component" value="Unassembled WGS sequence"/>
</dbReference>
<gene>
    <name evidence="1" type="ORF">PIB30_061317</name>
</gene>
<accession>A0ABU6SMM3</accession>
<keyword evidence="2" id="KW-1185">Reference proteome</keyword>
<evidence type="ECO:0000313" key="1">
    <source>
        <dbReference type="EMBL" id="MED6137048.1"/>
    </source>
</evidence>
<proteinExistence type="predicted"/>
<organism evidence="1 2">
    <name type="scientific">Stylosanthes scabra</name>
    <dbReference type="NCBI Taxonomy" id="79078"/>
    <lineage>
        <taxon>Eukaryota</taxon>
        <taxon>Viridiplantae</taxon>
        <taxon>Streptophyta</taxon>
        <taxon>Embryophyta</taxon>
        <taxon>Tracheophyta</taxon>
        <taxon>Spermatophyta</taxon>
        <taxon>Magnoliopsida</taxon>
        <taxon>eudicotyledons</taxon>
        <taxon>Gunneridae</taxon>
        <taxon>Pentapetalae</taxon>
        <taxon>rosids</taxon>
        <taxon>fabids</taxon>
        <taxon>Fabales</taxon>
        <taxon>Fabaceae</taxon>
        <taxon>Papilionoideae</taxon>
        <taxon>50 kb inversion clade</taxon>
        <taxon>dalbergioids sensu lato</taxon>
        <taxon>Dalbergieae</taxon>
        <taxon>Pterocarpus clade</taxon>
        <taxon>Stylosanthes</taxon>
    </lineage>
</organism>
<name>A0ABU6SMM3_9FABA</name>
<sequence length="144" mass="16369">MRDLSLESMYGLGLVKEVNEGIQGINFPASSNSGFSVIKGCLRNTHVVKYWHMVITWKPPITMIEQVLGRYVASSGKYVLRVIRDIYWISRIQVLIWDTSDATFKVFPVSVSLRRVVRVVVMYGEIENSLNSKGLHIEGSKFES</sequence>
<comment type="caution">
    <text evidence="1">The sequence shown here is derived from an EMBL/GenBank/DDBJ whole genome shotgun (WGS) entry which is preliminary data.</text>
</comment>
<dbReference type="EMBL" id="JASCZI010060969">
    <property type="protein sequence ID" value="MED6137048.1"/>
    <property type="molecule type" value="Genomic_DNA"/>
</dbReference>
<reference evidence="1 2" key="1">
    <citation type="journal article" date="2023" name="Plants (Basel)">
        <title>Bridging the Gap: Combining Genomics and Transcriptomics Approaches to Understand Stylosanthes scabra, an Orphan Legume from the Brazilian Caatinga.</title>
        <authorList>
            <person name="Ferreira-Neto J.R.C."/>
            <person name="da Silva M.D."/>
            <person name="Binneck E."/>
            <person name="de Melo N.F."/>
            <person name="da Silva R.H."/>
            <person name="de Melo A.L.T.M."/>
            <person name="Pandolfi V."/>
            <person name="Bustamante F.O."/>
            <person name="Brasileiro-Vidal A.C."/>
            <person name="Benko-Iseppon A.M."/>
        </authorList>
    </citation>
    <scope>NUCLEOTIDE SEQUENCE [LARGE SCALE GENOMIC DNA]</scope>
    <source>
        <tissue evidence="1">Leaves</tissue>
    </source>
</reference>
<protein>
    <submittedName>
        <fullName evidence="1">Uncharacterized protein</fullName>
    </submittedName>
</protein>